<accession>A0A077NT94</accession>
<gene>
    <name evidence="1" type="ORF">XBFM1_2320002</name>
</gene>
<dbReference type="HOGENOM" id="CLU_208022_0_0_6"/>
<dbReference type="AntiFam" id="ANF00012">
    <property type="entry name" value="tRNA translation"/>
</dbReference>
<evidence type="ECO:0000313" key="1">
    <source>
        <dbReference type="EMBL" id="CDH01744.1"/>
    </source>
</evidence>
<evidence type="ECO:0000313" key="2">
    <source>
        <dbReference type="Proteomes" id="UP000028487"/>
    </source>
</evidence>
<protein>
    <submittedName>
        <fullName evidence="1">Uncharacterized protein</fullName>
    </submittedName>
</protein>
<dbReference type="AlphaFoldDB" id="A0A077NT94"/>
<comment type="caution">
    <text evidence="1">The sequence shown here is derived from an EMBL/GenBank/DDBJ whole genome shotgun (WGS) entry which is preliminary data.</text>
</comment>
<dbReference type="EMBL" id="CBSV010000149">
    <property type="protein sequence ID" value="CDH01744.1"/>
    <property type="molecule type" value="Genomic_DNA"/>
</dbReference>
<name>A0A077NT94_XENBV</name>
<proteinExistence type="predicted"/>
<organism evidence="1 2">
    <name type="scientific">Xenorhabdus bovienii str. feltiae Moldova</name>
    <dbReference type="NCBI Taxonomy" id="1398200"/>
    <lineage>
        <taxon>Bacteria</taxon>
        <taxon>Pseudomonadati</taxon>
        <taxon>Pseudomonadota</taxon>
        <taxon>Gammaproteobacteria</taxon>
        <taxon>Enterobacterales</taxon>
        <taxon>Morganellaceae</taxon>
        <taxon>Xenorhabdus</taxon>
    </lineage>
</organism>
<sequence length="63" mass="7122">MVIITGTKKGPFGPFFCDLQNFIKIYSPEFGAGNETRTRDPNLGKVVLYQLSYSRIADDYCQP</sequence>
<reference evidence="1" key="1">
    <citation type="submission" date="2013-07" db="EMBL/GenBank/DDBJ databases">
        <title>Sub-species coevolution in mutualistic symbiosis.</title>
        <authorList>
            <person name="Murfin K."/>
            <person name="Klassen J."/>
            <person name="Lee M."/>
            <person name="Forst S."/>
            <person name="Stock P."/>
            <person name="Goodrich-Blair H."/>
        </authorList>
    </citation>
    <scope>NUCLEOTIDE SEQUENCE [LARGE SCALE GENOMIC DNA]</scope>
    <source>
        <strain evidence="1">Feltiae Moldova</strain>
    </source>
</reference>
<dbReference type="Proteomes" id="UP000028487">
    <property type="component" value="Unassembled WGS sequence"/>
</dbReference>